<evidence type="ECO:0000259" key="1">
    <source>
        <dbReference type="Pfam" id="PF00561"/>
    </source>
</evidence>
<comment type="caution">
    <text evidence="2">The sequence shown here is derived from an EMBL/GenBank/DDBJ whole genome shotgun (WGS) entry which is preliminary data.</text>
</comment>
<evidence type="ECO:0000313" key="3">
    <source>
        <dbReference type="Proteomes" id="UP001595882"/>
    </source>
</evidence>
<feature type="domain" description="AB hydrolase-1" evidence="1">
    <location>
        <begin position="25"/>
        <end position="265"/>
    </location>
</feature>
<dbReference type="InterPro" id="IPR000073">
    <property type="entry name" value="AB_hydrolase_1"/>
</dbReference>
<gene>
    <name evidence="2" type="ORF">ACFOY7_11900</name>
</gene>
<name>A0ABV8WWF3_9BACI</name>
<accession>A0ABV8WWF3</accession>
<dbReference type="InterPro" id="IPR050471">
    <property type="entry name" value="AB_hydrolase"/>
</dbReference>
<reference evidence="3" key="1">
    <citation type="journal article" date="2019" name="Int. J. Syst. Evol. Microbiol.">
        <title>The Global Catalogue of Microorganisms (GCM) 10K type strain sequencing project: providing services to taxonomists for standard genome sequencing and annotation.</title>
        <authorList>
            <consortium name="The Broad Institute Genomics Platform"/>
            <consortium name="The Broad Institute Genome Sequencing Center for Infectious Disease"/>
            <person name="Wu L."/>
            <person name="Ma J."/>
        </authorList>
    </citation>
    <scope>NUCLEOTIDE SEQUENCE [LARGE SCALE GENOMIC DNA]</scope>
    <source>
        <strain evidence="3">CCUG 37865</strain>
    </source>
</reference>
<dbReference type="EMBL" id="JBHSDT010000008">
    <property type="protein sequence ID" value="MFC4403774.1"/>
    <property type="molecule type" value="Genomic_DNA"/>
</dbReference>
<dbReference type="PANTHER" id="PTHR43433:SF5">
    <property type="entry name" value="AB HYDROLASE-1 DOMAIN-CONTAINING PROTEIN"/>
    <property type="match status" value="1"/>
</dbReference>
<dbReference type="InterPro" id="IPR029058">
    <property type="entry name" value="AB_hydrolase_fold"/>
</dbReference>
<keyword evidence="3" id="KW-1185">Reference proteome</keyword>
<dbReference type="Gene3D" id="3.40.50.1820">
    <property type="entry name" value="alpha/beta hydrolase"/>
    <property type="match status" value="1"/>
</dbReference>
<dbReference type="GO" id="GO:0016787">
    <property type="term" value="F:hydrolase activity"/>
    <property type="evidence" value="ECO:0007669"/>
    <property type="project" value="UniProtKB-KW"/>
</dbReference>
<dbReference type="SUPFAM" id="SSF53474">
    <property type="entry name" value="alpha/beta-Hydrolases"/>
    <property type="match status" value="1"/>
</dbReference>
<organism evidence="2 3">
    <name type="scientific">Gracilibacillus xinjiangensis</name>
    <dbReference type="NCBI Taxonomy" id="1193282"/>
    <lineage>
        <taxon>Bacteria</taxon>
        <taxon>Bacillati</taxon>
        <taxon>Bacillota</taxon>
        <taxon>Bacilli</taxon>
        <taxon>Bacillales</taxon>
        <taxon>Bacillaceae</taxon>
        <taxon>Gracilibacillus</taxon>
    </lineage>
</organism>
<sequence length="295" mass="33541">MERKIATLTIDHVTIEYSIIGEGEPILLFHGGHSNCREEFGYNTLIENGFSIITPSRPGYGKTSKEIGESLATASEYYKRLLDYLAIKKVHVLAISAGGPSGIYFAANYPEYVQTLTLQSAVTKEWLTPKDTEYKAAKVLFHPNTEKYTWKMIGSMNKLFPGFIFRQMFPSFSNLKFREAKDKFNETDIEEIKNMNNRQRSGTGFFIDLQQVNTITTEELQAVRCPTLILHSKYDGSVPLEHPSLAHEHIPTSELHFLEAWGHLIWLGKSASEADKLTIDFLQQNSIVKQIRIES</sequence>
<dbReference type="Proteomes" id="UP001595882">
    <property type="component" value="Unassembled WGS sequence"/>
</dbReference>
<dbReference type="Pfam" id="PF00561">
    <property type="entry name" value="Abhydrolase_1"/>
    <property type="match status" value="1"/>
</dbReference>
<keyword evidence="2" id="KW-0378">Hydrolase</keyword>
<proteinExistence type="predicted"/>
<dbReference type="PANTHER" id="PTHR43433">
    <property type="entry name" value="HYDROLASE, ALPHA/BETA FOLD FAMILY PROTEIN"/>
    <property type="match status" value="1"/>
</dbReference>
<evidence type="ECO:0000313" key="2">
    <source>
        <dbReference type="EMBL" id="MFC4403774.1"/>
    </source>
</evidence>
<protein>
    <submittedName>
        <fullName evidence="2">Alpha/beta fold hydrolase</fullName>
    </submittedName>
</protein>
<dbReference type="RefSeq" id="WP_390252309.1">
    <property type="nucleotide sequence ID" value="NZ_JBHSDT010000008.1"/>
</dbReference>